<protein>
    <submittedName>
        <fullName evidence="3">FecR domain-containing protein</fullName>
    </submittedName>
</protein>
<dbReference type="EMBL" id="JBHRXN010000031">
    <property type="protein sequence ID" value="MFC3533004.1"/>
    <property type="molecule type" value="Genomic_DNA"/>
</dbReference>
<evidence type="ECO:0000259" key="2">
    <source>
        <dbReference type="Pfam" id="PF04773"/>
    </source>
</evidence>
<dbReference type="Proteomes" id="UP001595741">
    <property type="component" value="Unassembled WGS sequence"/>
</dbReference>
<gene>
    <name evidence="3" type="ORF">ACFOLG_12545</name>
</gene>
<accession>A0ABV7RFI2</accession>
<proteinExistence type="predicted"/>
<sequence>MRQTTPRQPQQAQRVRNGLCGLCLLLGQLAQAEPVAIGTIKTVSGQVQVMRGAATLQPVPGFELLEADVVQTGAASAVGIVMRDQTILSAGAASVLRLDKFSFDNKTQTGAMQTTLKKGRLSAISGAIVKHSPEAVQFKTSTMTLGVRGTEFIIEAEERGD</sequence>
<dbReference type="PANTHER" id="PTHR38731">
    <property type="entry name" value="LIPL45-RELATED LIPOPROTEIN-RELATED"/>
    <property type="match status" value="1"/>
</dbReference>
<dbReference type="Pfam" id="PF04773">
    <property type="entry name" value="FecR"/>
    <property type="match status" value="1"/>
</dbReference>
<keyword evidence="4" id="KW-1185">Reference proteome</keyword>
<name>A0ABV7RFI2_9NEIS</name>
<evidence type="ECO:0000313" key="4">
    <source>
        <dbReference type="Proteomes" id="UP001595741"/>
    </source>
</evidence>
<feature type="signal peptide" evidence="1">
    <location>
        <begin position="1"/>
        <end position="32"/>
    </location>
</feature>
<comment type="caution">
    <text evidence="3">The sequence shown here is derived from an EMBL/GenBank/DDBJ whole genome shotgun (WGS) entry which is preliminary data.</text>
</comment>
<reference evidence="4" key="1">
    <citation type="journal article" date="2019" name="Int. J. Syst. Evol. Microbiol.">
        <title>The Global Catalogue of Microorganisms (GCM) 10K type strain sequencing project: providing services to taxonomists for standard genome sequencing and annotation.</title>
        <authorList>
            <consortium name="The Broad Institute Genomics Platform"/>
            <consortium name="The Broad Institute Genome Sequencing Center for Infectious Disease"/>
            <person name="Wu L."/>
            <person name="Ma J."/>
        </authorList>
    </citation>
    <scope>NUCLEOTIDE SEQUENCE [LARGE SCALE GENOMIC DNA]</scope>
    <source>
        <strain evidence="4">KCTC 42742</strain>
    </source>
</reference>
<feature type="domain" description="FecR protein" evidence="2">
    <location>
        <begin position="68"/>
        <end position="158"/>
    </location>
</feature>
<keyword evidence="1" id="KW-0732">Signal</keyword>
<feature type="chain" id="PRO_5045612924" evidence="1">
    <location>
        <begin position="33"/>
        <end position="161"/>
    </location>
</feature>
<evidence type="ECO:0000313" key="3">
    <source>
        <dbReference type="EMBL" id="MFC3533004.1"/>
    </source>
</evidence>
<evidence type="ECO:0000256" key="1">
    <source>
        <dbReference type="SAM" id="SignalP"/>
    </source>
</evidence>
<dbReference type="InterPro" id="IPR006860">
    <property type="entry name" value="FecR"/>
</dbReference>
<organism evidence="3 4">
    <name type="scientific">Vogesella facilis</name>
    <dbReference type="NCBI Taxonomy" id="1655232"/>
    <lineage>
        <taxon>Bacteria</taxon>
        <taxon>Pseudomonadati</taxon>
        <taxon>Pseudomonadota</taxon>
        <taxon>Betaproteobacteria</taxon>
        <taxon>Neisseriales</taxon>
        <taxon>Chromobacteriaceae</taxon>
        <taxon>Vogesella</taxon>
    </lineage>
</organism>
<dbReference type="PANTHER" id="PTHR38731:SF1">
    <property type="entry name" value="FECR PROTEIN DOMAIN-CONTAINING PROTEIN"/>
    <property type="match status" value="1"/>
</dbReference>
<dbReference type="RefSeq" id="WP_386092301.1">
    <property type="nucleotide sequence ID" value="NZ_JBHRXN010000031.1"/>
</dbReference>